<gene>
    <name evidence="2" type="ORF">TvY486_0035460</name>
</gene>
<dbReference type="Proteomes" id="UP000009027">
    <property type="component" value="Unassembled WGS sequence"/>
</dbReference>
<name>F9WSZ6_TRYVY</name>
<proteinExistence type="predicted"/>
<protein>
    <submittedName>
        <fullName evidence="2">Uncharacterized protein</fullName>
    </submittedName>
</protein>
<dbReference type="EMBL" id="CAEX01006119">
    <property type="protein sequence ID" value="CCD20685.1"/>
    <property type="molecule type" value="Genomic_DNA"/>
</dbReference>
<sequence>MPTASKHVQTNARAAAEHVAADARHLEKQQRNDEHTPQGLNKEKKNAVKPAGRAKVGLNGPTRRGYQHARRSSASLRPKSPQAPRNQKKIIRVLASVATRIRRQAQ</sequence>
<feature type="compositionally biased region" description="Basic and acidic residues" evidence="1">
    <location>
        <begin position="15"/>
        <end position="46"/>
    </location>
</feature>
<evidence type="ECO:0000313" key="3">
    <source>
        <dbReference type="Proteomes" id="UP000009027"/>
    </source>
</evidence>
<feature type="compositionally biased region" description="Polar residues" evidence="1">
    <location>
        <begin position="1"/>
        <end position="11"/>
    </location>
</feature>
<keyword evidence="3" id="KW-1185">Reference proteome</keyword>
<evidence type="ECO:0000313" key="2">
    <source>
        <dbReference type="EMBL" id="CCD20685.1"/>
    </source>
</evidence>
<feature type="region of interest" description="Disordered" evidence="1">
    <location>
        <begin position="1"/>
        <end position="90"/>
    </location>
</feature>
<organism evidence="2 3">
    <name type="scientific">Trypanosoma vivax (strain Y486)</name>
    <dbReference type="NCBI Taxonomy" id="1055687"/>
    <lineage>
        <taxon>Eukaryota</taxon>
        <taxon>Discoba</taxon>
        <taxon>Euglenozoa</taxon>
        <taxon>Kinetoplastea</taxon>
        <taxon>Metakinetoplastina</taxon>
        <taxon>Trypanosomatida</taxon>
        <taxon>Trypanosomatidae</taxon>
        <taxon>Trypanosoma</taxon>
        <taxon>Duttonella</taxon>
    </lineage>
</organism>
<dbReference type="VEuPathDB" id="TriTrypDB:TvY486_0035460"/>
<accession>F9WSZ6</accession>
<reference evidence="2 3" key="1">
    <citation type="journal article" date="2012" name="Proc. Natl. Acad. Sci. U.S.A.">
        <title>Antigenic diversity is generated by distinct evolutionary mechanisms in African trypanosome species.</title>
        <authorList>
            <person name="Jackson A.P."/>
            <person name="Berry A."/>
            <person name="Aslett M."/>
            <person name="Allison H.C."/>
            <person name="Burton P."/>
            <person name="Vavrova-Anderson J."/>
            <person name="Brown R."/>
            <person name="Browne H."/>
            <person name="Corton N."/>
            <person name="Hauser H."/>
            <person name="Gamble J."/>
            <person name="Gilderthorp R."/>
            <person name="Marcello L."/>
            <person name="McQuillan J."/>
            <person name="Otto T.D."/>
            <person name="Quail M.A."/>
            <person name="Sanders M.J."/>
            <person name="van Tonder A."/>
            <person name="Ginger M.L."/>
            <person name="Field M.C."/>
            <person name="Barry J.D."/>
            <person name="Hertz-Fowler C."/>
            <person name="Berriman M."/>
        </authorList>
    </citation>
    <scope>NUCLEOTIDE SEQUENCE</scope>
    <source>
        <strain evidence="2 3">Y486</strain>
    </source>
</reference>
<evidence type="ECO:0000256" key="1">
    <source>
        <dbReference type="SAM" id="MobiDB-lite"/>
    </source>
</evidence>
<dbReference type="AlphaFoldDB" id="F9WSZ6"/>